<evidence type="ECO:0000313" key="3">
    <source>
        <dbReference type="EMBL" id="GLR62859.1"/>
    </source>
</evidence>
<keyword evidence="1" id="KW-1133">Transmembrane helix</keyword>
<feature type="transmembrane region" description="Helical" evidence="1">
    <location>
        <begin position="96"/>
        <end position="116"/>
    </location>
</feature>
<proteinExistence type="predicted"/>
<evidence type="ECO:0000313" key="4">
    <source>
        <dbReference type="Proteomes" id="UP001156682"/>
    </source>
</evidence>
<dbReference type="Pfam" id="PF09335">
    <property type="entry name" value="VTT_dom"/>
    <property type="match status" value="1"/>
</dbReference>
<dbReference type="EMBL" id="BSOR01000006">
    <property type="protein sequence ID" value="GLR62859.1"/>
    <property type="molecule type" value="Genomic_DNA"/>
</dbReference>
<sequence>MVSWVSYLGLALSALIAATLLPMQSEAALVTLITLSPSAVYSLVAVAALGNILGSQVNWWLGGQVHRWQNRRWFPFTATQLESAERWYQRYGRWSLLLSWMPIIGDPLTLVAGILGEPLWRFTLLVSLAKTGRYAVLAYITLYVLE</sequence>
<organism evidence="3 4">
    <name type="scientific">Marinospirillum insulare</name>
    <dbReference type="NCBI Taxonomy" id="217169"/>
    <lineage>
        <taxon>Bacteria</taxon>
        <taxon>Pseudomonadati</taxon>
        <taxon>Pseudomonadota</taxon>
        <taxon>Gammaproteobacteria</taxon>
        <taxon>Oceanospirillales</taxon>
        <taxon>Oceanospirillaceae</taxon>
        <taxon>Marinospirillum</taxon>
    </lineage>
</organism>
<protein>
    <submittedName>
        <fullName evidence="3">Membrane protein</fullName>
    </submittedName>
</protein>
<feature type="domain" description="VTT" evidence="2">
    <location>
        <begin position="40"/>
        <end position="140"/>
    </location>
</feature>
<feature type="transmembrane region" description="Helical" evidence="1">
    <location>
        <begin position="39"/>
        <end position="61"/>
    </location>
</feature>
<reference evidence="4" key="1">
    <citation type="journal article" date="2019" name="Int. J. Syst. Evol. Microbiol.">
        <title>The Global Catalogue of Microorganisms (GCM) 10K type strain sequencing project: providing services to taxonomists for standard genome sequencing and annotation.</title>
        <authorList>
            <consortium name="The Broad Institute Genomics Platform"/>
            <consortium name="The Broad Institute Genome Sequencing Center for Infectious Disease"/>
            <person name="Wu L."/>
            <person name="Ma J."/>
        </authorList>
    </citation>
    <scope>NUCLEOTIDE SEQUENCE [LARGE SCALE GENOMIC DNA]</scope>
    <source>
        <strain evidence="4">NBRC 100033</strain>
    </source>
</reference>
<name>A0ABQ5ZRT3_9GAMM</name>
<keyword evidence="4" id="KW-1185">Reference proteome</keyword>
<comment type="caution">
    <text evidence="3">The sequence shown here is derived from an EMBL/GenBank/DDBJ whole genome shotgun (WGS) entry which is preliminary data.</text>
</comment>
<dbReference type="Proteomes" id="UP001156682">
    <property type="component" value="Unassembled WGS sequence"/>
</dbReference>
<keyword evidence="1" id="KW-0472">Membrane</keyword>
<accession>A0ABQ5ZRT3</accession>
<evidence type="ECO:0000259" key="2">
    <source>
        <dbReference type="Pfam" id="PF09335"/>
    </source>
</evidence>
<dbReference type="InterPro" id="IPR051311">
    <property type="entry name" value="DedA_domain"/>
</dbReference>
<dbReference type="RefSeq" id="WP_027847578.1">
    <property type="nucleotide sequence ID" value="NZ_BSOR01000006.1"/>
</dbReference>
<evidence type="ECO:0000256" key="1">
    <source>
        <dbReference type="SAM" id="Phobius"/>
    </source>
</evidence>
<dbReference type="PANTHER" id="PTHR42709:SF4">
    <property type="entry name" value="INNER MEMBRANE PROTEIN YQAA"/>
    <property type="match status" value="1"/>
</dbReference>
<gene>
    <name evidence="3" type="ORF">GCM10007878_02940</name>
</gene>
<dbReference type="PANTHER" id="PTHR42709">
    <property type="entry name" value="ALKALINE PHOSPHATASE LIKE PROTEIN"/>
    <property type="match status" value="1"/>
</dbReference>
<keyword evidence="1" id="KW-0812">Transmembrane</keyword>
<dbReference type="InterPro" id="IPR032816">
    <property type="entry name" value="VTT_dom"/>
</dbReference>